<dbReference type="EMBL" id="JAXCEI010000003">
    <property type="protein sequence ID" value="MFA1538686.1"/>
    <property type="molecule type" value="Genomic_DNA"/>
</dbReference>
<dbReference type="Proteomes" id="UP001569963">
    <property type="component" value="Unassembled WGS sequence"/>
</dbReference>
<comment type="caution">
    <text evidence="1">The sequence shown here is derived from an EMBL/GenBank/DDBJ whole genome shotgun (WGS) entry which is preliminary data.</text>
</comment>
<evidence type="ECO:0000313" key="2">
    <source>
        <dbReference type="Proteomes" id="UP001569963"/>
    </source>
</evidence>
<organism evidence="1 2">
    <name type="scientific">Actinomadura monticuli</name>
    <dbReference type="NCBI Taxonomy" id="3097367"/>
    <lineage>
        <taxon>Bacteria</taxon>
        <taxon>Bacillati</taxon>
        <taxon>Actinomycetota</taxon>
        <taxon>Actinomycetes</taxon>
        <taxon>Streptosporangiales</taxon>
        <taxon>Thermomonosporaceae</taxon>
        <taxon>Actinomadura</taxon>
    </lineage>
</organism>
<dbReference type="RefSeq" id="WP_371948179.1">
    <property type="nucleotide sequence ID" value="NZ_JAXCEI010000003.1"/>
</dbReference>
<evidence type="ECO:0000313" key="1">
    <source>
        <dbReference type="EMBL" id="MFA1538686.1"/>
    </source>
</evidence>
<reference evidence="1 2" key="1">
    <citation type="submission" date="2023-11" db="EMBL/GenBank/DDBJ databases">
        <title>Actinomadura monticuli sp. nov., isolated from volcanic ash.</title>
        <authorList>
            <person name="Lee S.D."/>
            <person name="Yang H."/>
            <person name="Kim I.S."/>
        </authorList>
    </citation>
    <scope>NUCLEOTIDE SEQUENCE [LARGE SCALE GENOMIC DNA]</scope>
    <source>
        <strain evidence="1 2">DLS-62</strain>
    </source>
</reference>
<sequence length="56" mass="5945">MSVHVPLGPLLDPAFHLGSVPTTWAELLGFATGAVNVWLVVRQNIINCVIRPGAVP</sequence>
<proteinExistence type="predicted"/>
<keyword evidence="2" id="KW-1185">Reference proteome</keyword>
<protein>
    <submittedName>
        <fullName evidence="1">Uncharacterized protein</fullName>
    </submittedName>
</protein>
<gene>
    <name evidence="1" type="ORF">SM611_07075</name>
</gene>
<accession>A0ABV4Q6I2</accession>
<name>A0ABV4Q6I2_9ACTN</name>